<evidence type="ECO:0000313" key="4">
    <source>
        <dbReference type="EMBL" id="MFG3818884.1"/>
    </source>
</evidence>
<keyword evidence="5" id="KW-1185">Reference proteome</keyword>
<dbReference type="InterPro" id="IPR023346">
    <property type="entry name" value="Lysozyme-like_dom_sf"/>
</dbReference>
<protein>
    <submittedName>
        <fullName evidence="4">Transglycosylase SLT domain-containing protein</fullName>
    </submittedName>
</protein>
<dbReference type="SUPFAM" id="SSF48435">
    <property type="entry name" value="Bacterial muramidases"/>
    <property type="match status" value="1"/>
</dbReference>
<organism evidence="4 5">
    <name type="scientific">Limnothrix redekei LRLZ20PSL1</name>
    <dbReference type="NCBI Taxonomy" id="3112953"/>
    <lineage>
        <taxon>Bacteria</taxon>
        <taxon>Bacillati</taxon>
        <taxon>Cyanobacteriota</taxon>
        <taxon>Cyanophyceae</taxon>
        <taxon>Pseudanabaenales</taxon>
        <taxon>Pseudanabaenaceae</taxon>
        <taxon>Limnothrix</taxon>
    </lineage>
</organism>
<dbReference type="InterPro" id="IPR008939">
    <property type="entry name" value="Lytic_TGlycosylase_superhlx_U"/>
</dbReference>
<dbReference type="Gene3D" id="1.10.530.10">
    <property type="match status" value="1"/>
</dbReference>
<feature type="region of interest" description="Disordered" evidence="2">
    <location>
        <begin position="467"/>
        <end position="486"/>
    </location>
</feature>
<evidence type="ECO:0000256" key="2">
    <source>
        <dbReference type="SAM" id="MobiDB-lite"/>
    </source>
</evidence>
<accession>A0ABW7CCN2</accession>
<dbReference type="SUPFAM" id="SSF53955">
    <property type="entry name" value="Lysozyme-like"/>
    <property type="match status" value="1"/>
</dbReference>
<dbReference type="Gene3D" id="1.25.40.10">
    <property type="entry name" value="Tetratricopeptide repeat domain"/>
    <property type="match status" value="2"/>
</dbReference>
<evidence type="ECO:0000259" key="3">
    <source>
        <dbReference type="Pfam" id="PF01464"/>
    </source>
</evidence>
<dbReference type="PANTHER" id="PTHR37423:SF5">
    <property type="entry name" value="SOLUBLE LYTIC MUREIN TRANSGLYCOSYLASE"/>
    <property type="match status" value="1"/>
</dbReference>
<evidence type="ECO:0000256" key="1">
    <source>
        <dbReference type="ARBA" id="ARBA00022729"/>
    </source>
</evidence>
<keyword evidence="1" id="KW-0732">Signal</keyword>
<gene>
    <name evidence="4" type="ORF">VPK24_14665</name>
</gene>
<comment type="caution">
    <text evidence="4">The sequence shown here is derived from an EMBL/GenBank/DDBJ whole genome shotgun (WGS) entry which is preliminary data.</text>
</comment>
<dbReference type="RefSeq" id="WP_393014488.1">
    <property type="nucleotide sequence ID" value="NZ_JAZAQF010000086.1"/>
</dbReference>
<reference evidence="5" key="1">
    <citation type="journal article" date="2024" name="Algal Res.">
        <title>Biochemical, toxicological and genomic investigation of a high-biomass producing Limnothrix strain isolated from Italian shallow drinking water reservoir.</title>
        <authorList>
            <person name="Simonazzi M."/>
            <person name="Shishido T.K."/>
            <person name="Delbaje E."/>
            <person name="Wahlsten M."/>
            <person name="Fewer D.P."/>
            <person name="Sivonen K."/>
            <person name="Pezzolesi L."/>
            <person name="Pistocchi R."/>
        </authorList>
    </citation>
    <scope>NUCLEOTIDE SEQUENCE [LARGE SCALE GENOMIC DNA]</scope>
    <source>
        <strain evidence="5">LRLZ20PSL1</strain>
    </source>
</reference>
<sequence>MKFATWTVGLRHLWRDRPWVVGLGAAGAVALGVGAALSPMGDWLANRQANQPPTTGLAEVAAARIHQETPSPEAKDPKAAKVPPLTELAESANSLTRSGARYVLATEALSVKDHATALKWLENADDPVLLAPVLALRAKAQLQGGDRAGASQTWQTLLKQFPQDPATAEALYGLGQQDPKWLDRLVAADSPWKSHPRAIAVAKQRLAQTPDRPDWFLYLLRHAPDARDVGNYLGPLESQFATAITPADWATIGRIYWDRRQYAKAGDAYAKATPNPLHAYRAGRGAQLGGKRPEAIARYRRLIQQFPQAPEAAFGMTRLARLVPPAEGLALLDRALANPNHAPRALLERVRILKNQQQPTTADRDRLFKTFSNSDAAGDLRWQLAEEAATTSPQAARQWAIALVQQNPEHEDAPRASFWAGQWAAQLGDQAAAQAAYRHTLQQYPESYYAWRSAVKLGLPVGDFTTIRSGQPTLQPPPPRSPLPAGSPTLQALYQLEQDRAAFDYWQTEFQNRNQPTFAEQYTDGTLRLGNGDYLAGLFALANLRWREEPGDREQFAAARRDLNYWRRLYPRPYWDAIAAGARAQNLNPALVLGLIRQESHFERDIRSIANAVGLMQVLPSTGEWVANKIGFKDYTLENPPDNIKLGTWFLDYTHREYDNNSLLAVAAYNAGPGNVNRWVKQFGTADLDRFVEQIPFSETRGYVENVLGNYWNYLRLYNPETQAILQPFQADSKPKNSP</sequence>
<dbReference type="Pfam" id="PF13174">
    <property type="entry name" value="TPR_6"/>
    <property type="match status" value="3"/>
</dbReference>
<dbReference type="CDD" id="cd13401">
    <property type="entry name" value="Slt70-like"/>
    <property type="match status" value="1"/>
</dbReference>
<dbReference type="Pfam" id="PF01464">
    <property type="entry name" value="SLT"/>
    <property type="match status" value="1"/>
</dbReference>
<dbReference type="InterPro" id="IPR019734">
    <property type="entry name" value="TPR_rpt"/>
</dbReference>
<dbReference type="Proteomes" id="UP001604335">
    <property type="component" value="Unassembled WGS sequence"/>
</dbReference>
<evidence type="ECO:0000313" key="5">
    <source>
        <dbReference type="Proteomes" id="UP001604335"/>
    </source>
</evidence>
<proteinExistence type="predicted"/>
<dbReference type="InterPro" id="IPR008258">
    <property type="entry name" value="Transglycosylase_SLT_dom_1"/>
</dbReference>
<dbReference type="EMBL" id="JAZAQF010000086">
    <property type="protein sequence ID" value="MFG3818884.1"/>
    <property type="molecule type" value="Genomic_DNA"/>
</dbReference>
<feature type="domain" description="Transglycosylase SLT" evidence="3">
    <location>
        <begin position="578"/>
        <end position="687"/>
    </location>
</feature>
<dbReference type="PANTHER" id="PTHR37423">
    <property type="entry name" value="SOLUBLE LYTIC MUREIN TRANSGLYCOSYLASE-RELATED"/>
    <property type="match status" value="1"/>
</dbReference>
<dbReference type="InterPro" id="IPR011990">
    <property type="entry name" value="TPR-like_helical_dom_sf"/>
</dbReference>
<name>A0ABW7CCN2_9CYAN</name>